<gene>
    <name evidence="1" type="ORF">Hamer_G026932</name>
    <name evidence="2" type="ORF">Hamer_G026981</name>
</gene>
<name>A0A8J5MUI6_HOMAM</name>
<dbReference type="EMBL" id="JAHLQT010024907">
    <property type="protein sequence ID" value="KAG7164915.1"/>
    <property type="molecule type" value="Genomic_DNA"/>
</dbReference>
<keyword evidence="3" id="KW-1185">Reference proteome</keyword>
<dbReference type="EMBL" id="JAHLQT010002114">
    <property type="protein sequence ID" value="KAG7177491.1"/>
    <property type="molecule type" value="Genomic_DNA"/>
</dbReference>
<evidence type="ECO:0000313" key="1">
    <source>
        <dbReference type="EMBL" id="KAG7164915.1"/>
    </source>
</evidence>
<sequence>MWAPNIVSWRKTQTGENLLRSNWSSSQLAYKPRQFHWTIIVVAMIIGDLSRNLHEYRPQ</sequence>
<reference evidence="1" key="1">
    <citation type="journal article" date="2021" name="Sci. Adv.">
        <title>The American lobster genome reveals insights on longevity, neural, and immune adaptations.</title>
        <authorList>
            <person name="Polinski J.M."/>
            <person name="Zimin A.V."/>
            <person name="Clark K.F."/>
            <person name="Kohn A.B."/>
            <person name="Sadowski N."/>
            <person name="Timp W."/>
            <person name="Ptitsyn A."/>
            <person name="Khanna P."/>
            <person name="Romanova D.Y."/>
            <person name="Williams P."/>
            <person name="Greenwood S.J."/>
            <person name="Moroz L.L."/>
            <person name="Walt D.R."/>
            <person name="Bodnar A.G."/>
        </authorList>
    </citation>
    <scope>NUCLEOTIDE SEQUENCE</scope>
    <source>
        <strain evidence="1">GMGI-L3</strain>
    </source>
</reference>
<proteinExistence type="predicted"/>
<protein>
    <submittedName>
        <fullName evidence="1">Uncharacterized protein</fullName>
    </submittedName>
</protein>
<accession>A0A8J5MUI6</accession>
<comment type="caution">
    <text evidence="1">The sequence shown here is derived from an EMBL/GenBank/DDBJ whole genome shotgun (WGS) entry which is preliminary data.</text>
</comment>
<dbReference type="Proteomes" id="UP000747542">
    <property type="component" value="Unassembled WGS sequence"/>
</dbReference>
<dbReference type="AlphaFoldDB" id="A0A8J5MUI6"/>
<evidence type="ECO:0000313" key="2">
    <source>
        <dbReference type="EMBL" id="KAG7177491.1"/>
    </source>
</evidence>
<evidence type="ECO:0000313" key="3">
    <source>
        <dbReference type="Proteomes" id="UP000747542"/>
    </source>
</evidence>
<organism evidence="1 3">
    <name type="scientific">Homarus americanus</name>
    <name type="common">American lobster</name>
    <dbReference type="NCBI Taxonomy" id="6706"/>
    <lineage>
        <taxon>Eukaryota</taxon>
        <taxon>Metazoa</taxon>
        <taxon>Ecdysozoa</taxon>
        <taxon>Arthropoda</taxon>
        <taxon>Crustacea</taxon>
        <taxon>Multicrustacea</taxon>
        <taxon>Malacostraca</taxon>
        <taxon>Eumalacostraca</taxon>
        <taxon>Eucarida</taxon>
        <taxon>Decapoda</taxon>
        <taxon>Pleocyemata</taxon>
        <taxon>Astacidea</taxon>
        <taxon>Nephropoidea</taxon>
        <taxon>Nephropidae</taxon>
        <taxon>Homarus</taxon>
    </lineage>
</organism>